<dbReference type="EMBL" id="FODD01000017">
    <property type="protein sequence ID" value="SEO10149.1"/>
    <property type="molecule type" value="Genomic_DNA"/>
</dbReference>
<feature type="domain" description="SGNH hydrolase-type esterase" evidence="1">
    <location>
        <begin position="3"/>
        <end position="109"/>
    </location>
</feature>
<organism evidence="2 3">
    <name type="scientific">Actinacidiphila rubida</name>
    <dbReference type="NCBI Taxonomy" id="310780"/>
    <lineage>
        <taxon>Bacteria</taxon>
        <taxon>Bacillati</taxon>
        <taxon>Actinomycetota</taxon>
        <taxon>Actinomycetes</taxon>
        <taxon>Kitasatosporales</taxon>
        <taxon>Streptomycetaceae</taxon>
        <taxon>Actinacidiphila</taxon>
    </lineage>
</organism>
<evidence type="ECO:0000259" key="1">
    <source>
        <dbReference type="Pfam" id="PF13472"/>
    </source>
</evidence>
<dbReference type="GO" id="GO:0016787">
    <property type="term" value="F:hydrolase activity"/>
    <property type="evidence" value="ECO:0007669"/>
    <property type="project" value="UniProtKB-KW"/>
</dbReference>
<accession>A0A1H8LYI4</accession>
<keyword evidence="2" id="KW-0378">Hydrolase</keyword>
<name>A0A1H8LYI4_9ACTN</name>
<dbReference type="STRING" id="310780.SAMN05216267_101784"/>
<dbReference type="Pfam" id="PF13472">
    <property type="entry name" value="Lipase_GDSL_2"/>
    <property type="match status" value="1"/>
</dbReference>
<dbReference type="AlphaFoldDB" id="A0A1H8LYI4"/>
<dbReference type="Proteomes" id="UP000181951">
    <property type="component" value="Unassembled WGS sequence"/>
</dbReference>
<reference evidence="2 3" key="1">
    <citation type="submission" date="2016-10" db="EMBL/GenBank/DDBJ databases">
        <authorList>
            <person name="de Groot N.N."/>
        </authorList>
    </citation>
    <scope>NUCLEOTIDE SEQUENCE [LARGE SCALE GENOMIC DNA]</scope>
    <source>
        <strain evidence="2 3">CGMCC 4.2026</strain>
    </source>
</reference>
<dbReference type="SUPFAM" id="SSF52266">
    <property type="entry name" value="SGNH hydrolase"/>
    <property type="match status" value="1"/>
</dbReference>
<dbReference type="Gene3D" id="3.40.50.1110">
    <property type="entry name" value="SGNH hydrolase"/>
    <property type="match status" value="1"/>
</dbReference>
<evidence type="ECO:0000313" key="2">
    <source>
        <dbReference type="EMBL" id="SEO10149.1"/>
    </source>
</evidence>
<sequence>MCVVCGGNDLLLPGFSPAVLETELDLLFSALSGPGTTLFTYGLADVARAVPALRGGPLDAGVAVLNEVTRTAAARHGALVVEMHGHPATGHRDLYSADLIHFSARGHAVAAAVTLRTLSARVRGAGRPA</sequence>
<protein>
    <submittedName>
        <fullName evidence="2">GDSL-like Lipase/Acylhydrolase family protein</fullName>
    </submittedName>
</protein>
<dbReference type="InterPro" id="IPR013830">
    <property type="entry name" value="SGNH_hydro"/>
</dbReference>
<proteinExistence type="predicted"/>
<evidence type="ECO:0000313" key="3">
    <source>
        <dbReference type="Proteomes" id="UP000181951"/>
    </source>
</evidence>
<dbReference type="InterPro" id="IPR036514">
    <property type="entry name" value="SGNH_hydro_sf"/>
</dbReference>
<keyword evidence="3" id="KW-1185">Reference proteome</keyword>
<gene>
    <name evidence="2" type="ORF">SAMN05216267_101784</name>
</gene>